<dbReference type="EMBL" id="BMJC01000005">
    <property type="protein sequence ID" value="GGB18067.1"/>
    <property type="molecule type" value="Genomic_DNA"/>
</dbReference>
<protein>
    <submittedName>
        <fullName evidence="2">Cyclic nucleotide-binding protein</fullName>
    </submittedName>
</protein>
<dbReference type="SUPFAM" id="SSF51206">
    <property type="entry name" value="cAMP-binding domain-like"/>
    <property type="match status" value="1"/>
</dbReference>
<evidence type="ECO:0000313" key="3">
    <source>
        <dbReference type="Proteomes" id="UP000607559"/>
    </source>
</evidence>
<name>A0A8J2UHK5_9BACT</name>
<dbReference type="InterPro" id="IPR018490">
    <property type="entry name" value="cNMP-bd_dom_sf"/>
</dbReference>
<dbReference type="Gene3D" id="2.60.120.10">
    <property type="entry name" value="Jelly Rolls"/>
    <property type="match status" value="1"/>
</dbReference>
<evidence type="ECO:0000259" key="1">
    <source>
        <dbReference type="PROSITE" id="PS50042"/>
    </source>
</evidence>
<gene>
    <name evidence="2" type="ORF">GCM10011511_47330</name>
</gene>
<accession>A0A8J2UHK5</accession>
<sequence length="187" mass="21872">MTELEQYLRGYMGVSDEDMQALVSAFYPETLEKGDFFLRSGRVCEKLSFHREGLMRVFAVHGEKEVTQWISFRGNFITDLQGIVCDEPARFTMQALTRCELFTIDKKEYLGLHRHIARWPELERVLITRCFGFLETRIFSLLSMSGEERYSYLQGQNPELFDTVPLKYLASMIGMTPESLSRIRKKK</sequence>
<dbReference type="RefSeq" id="WP_188936485.1">
    <property type="nucleotide sequence ID" value="NZ_BMJC01000005.1"/>
</dbReference>
<dbReference type="Pfam" id="PF00027">
    <property type="entry name" value="cNMP_binding"/>
    <property type="match status" value="1"/>
</dbReference>
<dbReference type="Proteomes" id="UP000607559">
    <property type="component" value="Unassembled WGS sequence"/>
</dbReference>
<dbReference type="AlphaFoldDB" id="A0A8J2UHK5"/>
<dbReference type="InterPro" id="IPR000595">
    <property type="entry name" value="cNMP-bd_dom"/>
</dbReference>
<keyword evidence="3" id="KW-1185">Reference proteome</keyword>
<dbReference type="InterPro" id="IPR014710">
    <property type="entry name" value="RmlC-like_jellyroll"/>
</dbReference>
<organism evidence="2 3">
    <name type="scientific">Puia dinghuensis</name>
    <dbReference type="NCBI Taxonomy" id="1792502"/>
    <lineage>
        <taxon>Bacteria</taxon>
        <taxon>Pseudomonadati</taxon>
        <taxon>Bacteroidota</taxon>
        <taxon>Chitinophagia</taxon>
        <taxon>Chitinophagales</taxon>
        <taxon>Chitinophagaceae</taxon>
        <taxon>Puia</taxon>
    </lineage>
</organism>
<dbReference type="PROSITE" id="PS50042">
    <property type="entry name" value="CNMP_BINDING_3"/>
    <property type="match status" value="1"/>
</dbReference>
<dbReference type="CDD" id="cd00038">
    <property type="entry name" value="CAP_ED"/>
    <property type="match status" value="1"/>
</dbReference>
<reference evidence="2" key="1">
    <citation type="journal article" date="2014" name="Int. J. Syst. Evol. Microbiol.">
        <title>Complete genome sequence of Corynebacterium casei LMG S-19264T (=DSM 44701T), isolated from a smear-ripened cheese.</title>
        <authorList>
            <consortium name="US DOE Joint Genome Institute (JGI-PGF)"/>
            <person name="Walter F."/>
            <person name="Albersmeier A."/>
            <person name="Kalinowski J."/>
            <person name="Ruckert C."/>
        </authorList>
    </citation>
    <scope>NUCLEOTIDE SEQUENCE</scope>
    <source>
        <strain evidence="2">CGMCC 1.15448</strain>
    </source>
</reference>
<feature type="domain" description="Cyclic nucleotide-binding" evidence="1">
    <location>
        <begin position="10"/>
        <end position="109"/>
    </location>
</feature>
<reference evidence="2" key="2">
    <citation type="submission" date="2020-09" db="EMBL/GenBank/DDBJ databases">
        <authorList>
            <person name="Sun Q."/>
            <person name="Zhou Y."/>
        </authorList>
    </citation>
    <scope>NUCLEOTIDE SEQUENCE</scope>
    <source>
        <strain evidence="2">CGMCC 1.15448</strain>
    </source>
</reference>
<comment type="caution">
    <text evidence="2">The sequence shown here is derived from an EMBL/GenBank/DDBJ whole genome shotgun (WGS) entry which is preliminary data.</text>
</comment>
<proteinExistence type="predicted"/>
<evidence type="ECO:0000313" key="2">
    <source>
        <dbReference type="EMBL" id="GGB18067.1"/>
    </source>
</evidence>